<evidence type="ECO:0000313" key="3">
    <source>
        <dbReference type="Proteomes" id="UP000251993"/>
    </source>
</evidence>
<organism evidence="2 3">
    <name type="scientific">Runella rosea</name>
    <dbReference type="NCBI Taxonomy" id="2259595"/>
    <lineage>
        <taxon>Bacteria</taxon>
        <taxon>Pseudomonadati</taxon>
        <taxon>Bacteroidota</taxon>
        <taxon>Cytophagia</taxon>
        <taxon>Cytophagales</taxon>
        <taxon>Spirosomataceae</taxon>
        <taxon>Runella</taxon>
    </lineage>
</organism>
<dbReference type="PANTHER" id="PTHR39639">
    <property type="entry name" value="CHROMOSOME 16, WHOLE GENOME SHOTGUN SEQUENCE"/>
    <property type="match status" value="1"/>
</dbReference>
<gene>
    <name evidence="2" type="ORF">DR864_22280</name>
</gene>
<dbReference type="EMBL" id="CP030850">
    <property type="protein sequence ID" value="AXE20282.1"/>
    <property type="molecule type" value="Genomic_DNA"/>
</dbReference>
<evidence type="ECO:0000313" key="2">
    <source>
        <dbReference type="EMBL" id="AXE20282.1"/>
    </source>
</evidence>
<evidence type="ECO:0000259" key="1">
    <source>
        <dbReference type="Pfam" id="PF03235"/>
    </source>
</evidence>
<feature type="domain" description="GmrSD restriction endonucleases N-terminal" evidence="1">
    <location>
        <begin position="24"/>
        <end position="185"/>
    </location>
</feature>
<dbReference type="AlphaFoldDB" id="A0A344TNR1"/>
<sequence>MDLISQLNELKRKVDFNTYDISVKELISMISENIIDIAPEYQRQFRWKEDRQSELIESIFLGIPIPSLFMATNNDGSWELIDGVQRLSSIIHFAGSDDARSKAGLLDKIRNKAIDNLKLSGLGKLSSFNNKLFTDLPKTVQLEFLLKPMKITTLSDKSDKNVRFDLFERLNTGGVVLTPQEIRSCVYRGRFNDFLKELSKTDDFLQTIKLTETQHSDGTREELVLRFFAFFENYEQFDHSVVDFLNSYMEKSSIKFDYETNRKIFSKTFSQLKNLPNGITKKRNTTPINLFEGVAVGAALALQVSETLILENANEWILGDLLLPHISGATNTKSKVIGRIEYCRDKFLGK</sequence>
<accession>A0A344TNR1</accession>
<dbReference type="RefSeq" id="WP_114069045.1">
    <property type="nucleotide sequence ID" value="NZ_CP030850.1"/>
</dbReference>
<dbReference type="Proteomes" id="UP000251993">
    <property type="component" value="Chromosome"/>
</dbReference>
<proteinExistence type="predicted"/>
<dbReference type="PANTHER" id="PTHR39639:SF1">
    <property type="entry name" value="DUF262 DOMAIN-CONTAINING PROTEIN"/>
    <property type="match status" value="1"/>
</dbReference>
<keyword evidence="3" id="KW-1185">Reference proteome</keyword>
<dbReference type="Pfam" id="PF03235">
    <property type="entry name" value="GmrSD_N"/>
    <property type="match status" value="1"/>
</dbReference>
<protein>
    <submittedName>
        <fullName evidence="2">DUF262 domain-containing protein</fullName>
    </submittedName>
</protein>
<name>A0A344TNR1_9BACT</name>
<reference evidence="2 3" key="1">
    <citation type="submission" date="2018-07" db="EMBL/GenBank/DDBJ databases">
        <title>Genome sequencing of Runella.</title>
        <authorList>
            <person name="Baek M.-G."/>
            <person name="Yi H."/>
        </authorList>
    </citation>
    <scope>NUCLEOTIDE SEQUENCE [LARGE SCALE GENOMIC DNA]</scope>
    <source>
        <strain evidence="2 3">HYN0085</strain>
    </source>
</reference>
<dbReference type="OrthoDB" id="9764212at2"/>
<dbReference type="InterPro" id="IPR004919">
    <property type="entry name" value="GmrSD_N"/>
</dbReference>
<dbReference type="KEGG" id="run:DR864_22280"/>